<evidence type="ECO:0000256" key="1">
    <source>
        <dbReference type="ARBA" id="ARBA00007074"/>
    </source>
</evidence>
<accession>A0A9D1JAH6</accession>
<dbReference type="PANTHER" id="PTHR47053">
    <property type="entry name" value="MUREIN DD-ENDOPEPTIDASE MEPH-RELATED"/>
    <property type="match status" value="1"/>
</dbReference>
<evidence type="ECO:0000313" key="6">
    <source>
        <dbReference type="EMBL" id="HIR70457.1"/>
    </source>
</evidence>
<dbReference type="SUPFAM" id="SSF54001">
    <property type="entry name" value="Cysteine proteinases"/>
    <property type="match status" value="1"/>
</dbReference>
<dbReference type="InterPro" id="IPR038765">
    <property type="entry name" value="Papain-like_cys_pep_sf"/>
</dbReference>
<comment type="similarity">
    <text evidence="1">Belongs to the peptidase C40 family.</text>
</comment>
<keyword evidence="3" id="KW-0378">Hydrolase</keyword>
<sequence>LVFFEGTYDTPGASHVGLYVGDGMMISAGDPIKYSNIHSSYWDKHLLGFGRIPK</sequence>
<dbReference type="InterPro" id="IPR000064">
    <property type="entry name" value="NLP_P60_dom"/>
</dbReference>
<dbReference type="AlphaFoldDB" id="A0A9D1JAH6"/>
<proteinExistence type="inferred from homology"/>
<dbReference type="PANTHER" id="PTHR47053:SF1">
    <property type="entry name" value="MUREIN DD-ENDOPEPTIDASE MEPH-RELATED"/>
    <property type="match status" value="1"/>
</dbReference>
<feature type="non-terminal residue" evidence="6">
    <location>
        <position position="1"/>
    </location>
</feature>
<reference evidence="6" key="2">
    <citation type="journal article" date="2021" name="PeerJ">
        <title>Extensive microbial diversity within the chicken gut microbiome revealed by metagenomics and culture.</title>
        <authorList>
            <person name="Gilroy R."/>
            <person name="Ravi A."/>
            <person name="Getino M."/>
            <person name="Pursley I."/>
            <person name="Horton D.L."/>
            <person name="Alikhan N.F."/>
            <person name="Baker D."/>
            <person name="Gharbi K."/>
            <person name="Hall N."/>
            <person name="Watson M."/>
            <person name="Adriaenssens E.M."/>
            <person name="Foster-Nyarko E."/>
            <person name="Jarju S."/>
            <person name="Secka A."/>
            <person name="Antonio M."/>
            <person name="Oren A."/>
            <person name="Chaudhuri R.R."/>
            <person name="La Ragione R."/>
            <person name="Hildebrand F."/>
            <person name="Pallen M.J."/>
        </authorList>
    </citation>
    <scope>NUCLEOTIDE SEQUENCE</scope>
    <source>
        <strain evidence="6">ChiSjej5B23-6657</strain>
    </source>
</reference>
<keyword evidence="4" id="KW-0788">Thiol protease</keyword>
<reference evidence="6" key="1">
    <citation type="submission" date="2020-10" db="EMBL/GenBank/DDBJ databases">
        <authorList>
            <person name="Gilroy R."/>
        </authorList>
    </citation>
    <scope>NUCLEOTIDE SEQUENCE</scope>
    <source>
        <strain evidence="6">ChiSjej5B23-6657</strain>
    </source>
</reference>
<dbReference type="InterPro" id="IPR051202">
    <property type="entry name" value="Peptidase_C40"/>
</dbReference>
<comment type="caution">
    <text evidence="6">The sequence shown here is derived from an EMBL/GenBank/DDBJ whole genome shotgun (WGS) entry which is preliminary data.</text>
</comment>
<evidence type="ECO:0000259" key="5">
    <source>
        <dbReference type="Pfam" id="PF00877"/>
    </source>
</evidence>
<dbReference type="GO" id="GO:0006508">
    <property type="term" value="P:proteolysis"/>
    <property type="evidence" value="ECO:0007669"/>
    <property type="project" value="UniProtKB-KW"/>
</dbReference>
<evidence type="ECO:0000256" key="2">
    <source>
        <dbReference type="ARBA" id="ARBA00022670"/>
    </source>
</evidence>
<protein>
    <submittedName>
        <fullName evidence="6">C40 family peptidase</fullName>
    </submittedName>
</protein>
<dbReference type="Pfam" id="PF00877">
    <property type="entry name" value="NLPC_P60"/>
    <property type="match status" value="1"/>
</dbReference>
<keyword evidence="2" id="KW-0645">Protease</keyword>
<dbReference type="Gene3D" id="3.90.1720.10">
    <property type="entry name" value="endopeptidase domain like (from Nostoc punctiforme)"/>
    <property type="match status" value="1"/>
</dbReference>
<name>A0A9D1JAH6_9FIRM</name>
<dbReference type="Proteomes" id="UP000823912">
    <property type="component" value="Unassembled WGS sequence"/>
</dbReference>
<organism evidence="6 7">
    <name type="scientific">Candidatus Pullilachnospira gallistercoris</name>
    <dbReference type="NCBI Taxonomy" id="2840911"/>
    <lineage>
        <taxon>Bacteria</taxon>
        <taxon>Bacillati</taxon>
        <taxon>Bacillota</taxon>
        <taxon>Clostridia</taxon>
        <taxon>Lachnospirales</taxon>
        <taxon>Lachnospiraceae</taxon>
        <taxon>Lachnospiraceae incertae sedis</taxon>
        <taxon>Candidatus Pullilachnospira</taxon>
    </lineage>
</organism>
<feature type="domain" description="NlpC/P60" evidence="5">
    <location>
        <begin position="1"/>
        <end position="50"/>
    </location>
</feature>
<evidence type="ECO:0000313" key="7">
    <source>
        <dbReference type="Proteomes" id="UP000823912"/>
    </source>
</evidence>
<gene>
    <name evidence="6" type="ORF">IAA55_04165</name>
</gene>
<evidence type="ECO:0000256" key="4">
    <source>
        <dbReference type="ARBA" id="ARBA00022807"/>
    </source>
</evidence>
<evidence type="ECO:0000256" key="3">
    <source>
        <dbReference type="ARBA" id="ARBA00022801"/>
    </source>
</evidence>
<dbReference type="EMBL" id="DVHM01000067">
    <property type="protein sequence ID" value="HIR70457.1"/>
    <property type="molecule type" value="Genomic_DNA"/>
</dbReference>
<dbReference type="GO" id="GO:0008234">
    <property type="term" value="F:cysteine-type peptidase activity"/>
    <property type="evidence" value="ECO:0007669"/>
    <property type="project" value="UniProtKB-KW"/>
</dbReference>